<proteinExistence type="inferred from homology"/>
<dbReference type="AlphaFoldDB" id="A4E6T9"/>
<protein>
    <recommendedName>
        <fullName evidence="4">Asp23/Gls24 family envelope stress response protein</fullName>
    </recommendedName>
</protein>
<dbReference type="Pfam" id="PF03780">
    <property type="entry name" value="Asp23"/>
    <property type="match status" value="1"/>
</dbReference>
<dbReference type="PANTHER" id="PTHR34297">
    <property type="entry name" value="HYPOTHETICAL CYTOSOLIC PROTEIN-RELATED"/>
    <property type="match status" value="1"/>
</dbReference>
<reference evidence="2 3" key="2">
    <citation type="submission" date="2007-04" db="EMBL/GenBank/DDBJ databases">
        <authorList>
            <person name="Fulton L."/>
            <person name="Clifton S."/>
            <person name="Fulton B."/>
            <person name="Xu J."/>
            <person name="Minx P."/>
            <person name="Mardis E.R."/>
            <person name="Wilson R.K."/>
        </authorList>
    </citation>
    <scope>NUCLEOTIDE SEQUENCE [LARGE SCALE GENOMIC DNA]</scope>
    <source>
        <strain evidence="3">ATCC 25986 / DSM 3979 / JCM 10188 / KCTC 3647 / NCTC 11838 / VPI 1003</strain>
    </source>
</reference>
<name>A4E6T9_COLAA</name>
<comment type="caution">
    <text evidence="2">The sequence shown here is derived from an EMBL/GenBank/DDBJ whole genome shotgun (WGS) entry which is preliminary data.</text>
</comment>
<dbReference type="EMBL" id="AAVN02000001">
    <property type="protein sequence ID" value="EBA40448.1"/>
    <property type="molecule type" value="Genomic_DNA"/>
</dbReference>
<dbReference type="RefSeq" id="WP_006234031.1">
    <property type="nucleotide sequence ID" value="NZ_AAVN02000001.1"/>
</dbReference>
<reference evidence="2 3" key="1">
    <citation type="submission" date="2007-01" db="EMBL/GenBank/DDBJ databases">
        <title>Draft genome sequence of Collinsella aerofaciens (ATCC 25986).</title>
        <authorList>
            <person name="Sudarsanam P."/>
            <person name="Ley R."/>
            <person name="Guruge J."/>
            <person name="Turnbaugh P.J."/>
            <person name="Mahowald M."/>
            <person name="Liep D."/>
            <person name="Gordon J."/>
        </authorList>
    </citation>
    <scope>NUCLEOTIDE SEQUENCE [LARGE SCALE GENOMIC DNA]</scope>
    <source>
        <strain evidence="3">ATCC 25986 / DSM 3979 / JCM 10188 / KCTC 3647 / NCTC 11838 / VPI 1003</strain>
    </source>
</reference>
<dbReference type="Proteomes" id="UP000002979">
    <property type="component" value="Unassembled WGS sequence"/>
</dbReference>
<evidence type="ECO:0000256" key="1">
    <source>
        <dbReference type="ARBA" id="ARBA00005721"/>
    </source>
</evidence>
<comment type="similarity">
    <text evidence="1">Belongs to the asp23 family.</text>
</comment>
<sequence length="129" mass="13657">MVPRAPEKEILVSETINGSLSVSNDVIADIAGYAAMTCYGVVGMAEQLQGAESVRLLAGQRLRKGVLVSADENGLTVDLHVVLENGVNMKSVCHNLSSSVAFTLQEIAQIDPASLKIGIHIDALKSRLN</sequence>
<evidence type="ECO:0008006" key="4">
    <source>
        <dbReference type="Google" id="ProtNLM"/>
    </source>
</evidence>
<evidence type="ECO:0000313" key="2">
    <source>
        <dbReference type="EMBL" id="EBA40448.1"/>
    </source>
</evidence>
<gene>
    <name evidence="2" type="ORF">COLAER_00114</name>
</gene>
<dbReference type="PANTHER" id="PTHR34297:SF2">
    <property type="entry name" value="ASP23_GLS24 FAMILY ENVELOPE STRESS RESPONSE PROTEIN"/>
    <property type="match status" value="1"/>
</dbReference>
<accession>A4E6T9</accession>
<dbReference type="GeneID" id="92849200"/>
<organism evidence="2 3">
    <name type="scientific">Collinsella aerofaciens (strain ATCC 25986 / DSM 3979 / JCM 10188 / KCTC 3647 / NCTC 11838 / VPI 1003)</name>
    <dbReference type="NCBI Taxonomy" id="411903"/>
    <lineage>
        <taxon>Bacteria</taxon>
        <taxon>Bacillati</taxon>
        <taxon>Actinomycetota</taxon>
        <taxon>Coriobacteriia</taxon>
        <taxon>Coriobacteriales</taxon>
        <taxon>Coriobacteriaceae</taxon>
        <taxon>Collinsella</taxon>
    </lineage>
</organism>
<dbReference type="InterPro" id="IPR005531">
    <property type="entry name" value="Asp23"/>
</dbReference>
<evidence type="ECO:0000313" key="3">
    <source>
        <dbReference type="Proteomes" id="UP000002979"/>
    </source>
</evidence>